<name>A0A9W8M2R3_9FUNG</name>
<keyword evidence="3" id="KW-1185">Reference proteome</keyword>
<evidence type="ECO:0000256" key="1">
    <source>
        <dbReference type="SAM" id="MobiDB-lite"/>
    </source>
</evidence>
<gene>
    <name evidence="2" type="ORF">GGH94_005805</name>
</gene>
<evidence type="ECO:0000313" key="2">
    <source>
        <dbReference type="EMBL" id="KAJ2859955.1"/>
    </source>
</evidence>
<feature type="compositionally biased region" description="Polar residues" evidence="1">
    <location>
        <begin position="1"/>
        <end position="27"/>
    </location>
</feature>
<proteinExistence type="predicted"/>
<sequence>MPTDNKSTSTTSDAIGQPTKDTPTSDRSNARIDPPTWTEVMQSRTKATSRGNNKSHDRGLVHMRICISEQFHASVSDTAPNKTLPVIGKLSCFEILPRNEAHTLLLERRQQNKDQRGGWADAWYARWLTRLQFTTILGHDHIKRADELMRSTKLDTREIARKVITDDNERRLKFQVVTVDESMVEWPGSVAGFYRRLFAPNLKMGKRYVESWQNGKQQMMLTKFWDGAVNFSGVKLAAKAFANMAKAWDAENDKKQD</sequence>
<dbReference type="Proteomes" id="UP001140074">
    <property type="component" value="Unassembled WGS sequence"/>
</dbReference>
<evidence type="ECO:0000313" key="3">
    <source>
        <dbReference type="Proteomes" id="UP001140074"/>
    </source>
</evidence>
<organism evidence="2 3">
    <name type="scientific">Coemansia aciculifera</name>
    <dbReference type="NCBI Taxonomy" id="417176"/>
    <lineage>
        <taxon>Eukaryota</taxon>
        <taxon>Fungi</taxon>
        <taxon>Fungi incertae sedis</taxon>
        <taxon>Zoopagomycota</taxon>
        <taxon>Kickxellomycotina</taxon>
        <taxon>Kickxellomycetes</taxon>
        <taxon>Kickxellales</taxon>
        <taxon>Kickxellaceae</taxon>
        <taxon>Coemansia</taxon>
    </lineage>
</organism>
<feature type="region of interest" description="Disordered" evidence="1">
    <location>
        <begin position="1"/>
        <end position="57"/>
    </location>
</feature>
<comment type="caution">
    <text evidence="2">The sequence shown here is derived from an EMBL/GenBank/DDBJ whole genome shotgun (WGS) entry which is preliminary data.</text>
</comment>
<protein>
    <submittedName>
        <fullName evidence="2">Uncharacterized protein</fullName>
    </submittedName>
</protein>
<reference evidence="2" key="1">
    <citation type="submission" date="2022-07" db="EMBL/GenBank/DDBJ databases">
        <title>Phylogenomic reconstructions and comparative analyses of Kickxellomycotina fungi.</title>
        <authorList>
            <person name="Reynolds N.K."/>
            <person name="Stajich J.E."/>
            <person name="Barry K."/>
            <person name="Grigoriev I.V."/>
            <person name="Crous P."/>
            <person name="Smith M.E."/>
        </authorList>
    </citation>
    <scope>NUCLEOTIDE SEQUENCE</scope>
    <source>
        <strain evidence="2">RSA 476</strain>
    </source>
</reference>
<dbReference type="AlphaFoldDB" id="A0A9W8M2R3"/>
<feature type="compositionally biased region" description="Polar residues" evidence="1">
    <location>
        <begin position="39"/>
        <end position="52"/>
    </location>
</feature>
<dbReference type="EMBL" id="JANBUY010000338">
    <property type="protein sequence ID" value="KAJ2859955.1"/>
    <property type="molecule type" value="Genomic_DNA"/>
</dbReference>
<accession>A0A9W8M2R3</accession>